<gene>
    <name evidence="11" type="primary">Contig11671.g12487</name>
    <name evidence="11" type="ORF">STYLEM_3744</name>
</gene>
<evidence type="ECO:0000256" key="3">
    <source>
        <dbReference type="ARBA" id="ARBA00022679"/>
    </source>
</evidence>
<evidence type="ECO:0000259" key="10">
    <source>
        <dbReference type="PROSITE" id="PS51873"/>
    </source>
</evidence>
<organism evidence="11 12">
    <name type="scientific">Stylonychia lemnae</name>
    <name type="common">Ciliate</name>
    <dbReference type="NCBI Taxonomy" id="5949"/>
    <lineage>
        <taxon>Eukaryota</taxon>
        <taxon>Sar</taxon>
        <taxon>Alveolata</taxon>
        <taxon>Ciliophora</taxon>
        <taxon>Intramacronucleata</taxon>
        <taxon>Spirotrichea</taxon>
        <taxon>Stichotrichia</taxon>
        <taxon>Sporadotrichida</taxon>
        <taxon>Oxytrichidae</taxon>
        <taxon>Stylonychinae</taxon>
        <taxon>Stylonychia</taxon>
    </lineage>
</organism>
<dbReference type="Pfam" id="PF22191">
    <property type="entry name" value="IBR_1"/>
    <property type="match status" value="1"/>
</dbReference>
<keyword evidence="5" id="KW-0677">Repeat</keyword>
<dbReference type="CDD" id="cd20336">
    <property type="entry name" value="Rcat_RBR"/>
    <property type="match status" value="1"/>
</dbReference>
<comment type="catalytic activity">
    <reaction evidence="1">
        <text>[E2 ubiquitin-conjugating enzyme]-S-ubiquitinyl-L-cysteine + [acceptor protein]-L-lysine = [E2 ubiquitin-conjugating enzyme]-L-cysteine + [acceptor protein]-N(6)-ubiquitinyl-L-lysine.</text>
        <dbReference type="EC" id="2.3.2.31"/>
    </reaction>
</comment>
<evidence type="ECO:0000256" key="4">
    <source>
        <dbReference type="ARBA" id="ARBA00022723"/>
    </source>
</evidence>
<dbReference type="GO" id="GO:0016567">
    <property type="term" value="P:protein ubiquitination"/>
    <property type="evidence" value="ECO:0007669"/>
    <property type="project" value="InterPro"/>
</dbReference>
<dbReference type="InterPro" id="IPR044066">
    <property type="entry name" value="TRIAD_supradom"/>
</dbReference>
<keyword evidence="4" id="KW-0479">Metal-binding</keyword>
<dbReference type="InterPro" id="IPR031127">
    <property type="entry name" value="E3_UB_ligase_RBR"/>
</dbReference>
<evidence type="ECO:0000256" key="2">
    <source>
        <dbReference type="ARBA" id="ARBA00012251"/>
    </source>
</evidence>
<keyword evidence="8" id="KW-0862">Zinc</keyword>
<reference evidence="11 12" key="1">
    <citation type="submission" date="2014-06" db="EMBL/GenBank/DDBJ databases">
        <authorList>
            <person name="Swart Estienne"/>
        </authorList>
    </citation>
    <scope>NUCLEOTIDE SEQUENCE [LARGE SCALE GENOMIC DNA]</scope>
    <source>
        <strain evidence="11 12">130c</strain>
    </source>
</reference>
<evidence type="ECO:0000256" key="6">
    <source>
        <dbReference type="ARBA" id="ARBA00022771"/>
    </source>
</evidence>
<keyword evidence="9" id="KW-1133">Transmembrane helix</keyword>
<keyword evidence="12" id="KW-1185">Reference proteome</keyword>
<name>A0A077ZXX8_STYLE</name>
<evidence type="ECO:0000256" key="8">
    <source>
        <dbReference type="ARBA" id="ARBA00022833"/>
    </source>
</evidence>
<feature type="transmembrane region" description="Helical" evidence="9">
    <location>
        <begin position="208"/>
        <end position="230"/>
    </location>
</feature>
<feature type="domain" description="RING-type" evidence="10">
    <location>
        <begin position="1"/>
        <end position="212"/>
    </location>
</feature>
<dbReference type="AlphaFoldDB" id="A0A077ZXX8"/>
<keyword evidence="9" id="KW-0472">Membrane</keyword>
<evidence type="ECO:0000313" key="12">
    <source>
        <dbReference type="Proteomes" id="UP000039865"/>
    </source>
</evidence>
<dbReference type="Gene3D" id="1.20.120.1750">
    <property type="match status" value="1"/>
</dbReference>
<dbReference type="SUPFAM" id="SSF57850">
    <property type="entry name" value="RING/U-box"/>
    <property type="match status" value="2"/>
</dbReference>
<keyword evidence="9" id="KW-0812">Transmembrane</keyword>
<dbReference type="GO" id="GO:0008270">
    <property type="term" value="F:zinc ion binding"/>
    <property type="evidence" value="ECO:0007669"/>
    <property type="project" value="UniProtKB-KW"/>
</dbReference>
<dbReference type="Proteomes" id="UP000039865">
    <property type="component" value="Unassembled WGS sequence"/>
</dbReference>
<accession>A0A077ZXX8</accession>
<evidence type="ECO:0000256" key="1">
    <source>
        <dbReference type="ARBA" id="ARBA00001798"/>
    </source>
</evidence>
<dbReference type="CDD" id="cd20335">
    <property type="entry name" value="BRcat_RBR"/>
    <property type="match status" value="1"/>
</dbReference>
<dbReference type="InParanoid" id="A0A077ZXX8"/>
<feature type="transmembrane region" description="Helical" evidence="9">
    <location>
        <begin position="270"/>
        <end position="291"/>
    </location>
</feature>
<keyword evidence="7" id="KW-0833">Ubl conjugation pathway</keyword>
<dbReference type="PANTHER" id="PTHR11685">
    <property type="entry name" value="RBR FAMILY RING FINGER AND IBR DOMAIN-CONTAINING"/>
    <property type="match status" value="1"/>
</dbReference>
<dbReference type="EC" id="2.3.2.31" evidence="2"/>
<dbReference type="EMBL" id="CCKQ01003637">
    <property type="protein sequence ID" value="CDW74761.1"/>
    <property type="molecule type" value="Genomic_DNA"/>
</dbReference>
<keyword evidence="6" id="KW-0863">Zinc-finger</keyword>
<evidence type="ECO:0000256" key="9">
    <source>
        <dbReference type="SAM" id="Phobius"/>
    </source>
</evidence>
<evidence type="ECO:0000256" key="5">
    <source>
        <dbReference type="ARBA" id="ARBA00022737"/>
    </source>
</evidence>
<keyword evidence="3" id="KW-0808">Transferase</keyword>
<dbReference type="OrthoDB" id="293424at2759"/>
<protein>
    <recommendedName>
        <fullName evidence="2">RBR-type E3 ubiquitin transferase</fullName>
        <ecNumber evidence="2">2.3.2.31</ecNumber>
    </recommendedName>
</protein>
<sequence length="320" mass="37534">MYGELAPKMFDCDCSKNYCLGCIISWMIETAKNQMLLPTINVRCPNQKCPKTTSFNDLMEKILAIEDERNYQFEGLAKISLKHYLINNEEMRQCPAPDCEYSGFITSGYCSDKVQCKKCGLTWRDPENYSLSEKARQVIRDLLSFNSSHTTYLRSLILEEPCPKCGVMIYKNGGCPHMVCGRCKYEFCWNCLGPYFHYKHQLQLFCPFRFIAVQGVFVFLIYMLSAKIAYMDSFLIWLYWRIHYKVACSALVDVQEYYFNEFTETMIVCLAYQFFIYGSAFLIYLAVKLMLNAWENYKLNRVKKIDNIRAENTLVKRKAD</sequence>
<dbReference type="GO" id="GO:0061630">
    <property type="term" value="F:ubiquitin protein ligase activity"/>
    <property type="evidence" value="ECO:0007669"/>
    <property type="project" value="UniProtKB-EC"/>
</dbReference>
<proteinExistence type="predicted"/>
<evidence type="ECO:0000256" key="7">
    <source>
        <dbReference type="ARBA" id="ARBA00022786"/>
    </source>
</evidence>
<evidence type="ECO:0000313" key="11">
    <source>
        <dbReference type="EMBL" id="CDW74761.1"/>
    </source>
</evidence>
<dbReference type="PROSITE" id="PS51873">
    <property type="entry name" value="TRIAD"/>
    <property type="match status" value="1"/>
</dbReference>
<dbReference type="InterPro" id="IPR002867">
    <property type="entry name" value="IBR_dom"/>
</dbReference>
<dbReference type="Pfam" id="PF01485">
    <property type="entry name" value="IBR"/>
    <property type="match status" value="1"/>
</dbReference>